<evidence type="ECO:0000256" key="7">
    <source>
        <dbReference type="SAM" id="Phobius"/>
    </source>
</evidence>
<feature type="transmembrane region" description="Helical" evidence="7">
    <location>
        <begin position="107"/>
        <end position="131"/>
    </location>
</feature>
<dbReference type="PANTHER" id="PTHR33452">
    <property type="entry name" value="OXIDOREDUCTASE CATD-RELATED"/>
    <property type="match status" value="1"/>
</dbReference>
<dbReference type="HOGENOM" id="CLU_058421_3_0_9"/>
<dbReference type="RefSeq" id="WP_004434768.1">
    <property type="nucleotide sequence ID" value="NZ_ADWW01000002.1"/>
</dbReference>
<dbReference type="STRING" id="796606.BMMGA3_09690"/>
<feature type="transmembrane region" description="Helical" evidence="7">
    <location>
        <begin position="60"/>
        <end position="87"/>
    </location>
</feature>
<proteinExistence type="inferred from homology"/>
<evidence type="ECO:0000256" key="4">
    <source>
        <dbReference type="ARBA" id="ARBA00022692"/>
    </source>
</evidence>
<evidence type="ECO:0000256" key="2">
    <source>
        <dbReference type="ARBA" id="ARBA00006679"/>
    </source>
</evidence>
<gene>
    <name evidence="8" type="ORF">BMMGA3_09690</name>
</gene>
<evidence type="ECO:0000313" key="9">
    <source>
        <dbReference type="Proteomes" id="UP000027602"/>
    </source>
</evidence>
<comment type="subcellular location">
    <subcellularLocation>
        <location evidence="1">Cell membrane</location>
        <topology evidence="1">Multi-pass membrane protein</topology>
    </subcellularLocation>
</comment>
<dbReference type="eggNOG" id="COG2259">
    <property type="taxonomic scope" value="Bacteria"/>
</dbReference>
<comment type="similarity">
    <text evidence="2">Belongs to the DoxX family.</text>
</comment>
<keyword evidence="6 7" id="KW-0472">Membrane</keyword>
<dbReference type="OrthoDB" id="346004at2"/>
<dbReference type="GO" id="GO:0005886">
    <property type="term" value="C:plasma membrane"/>
    <property type="evidence" value="ECO:0007669"/>
    <property type="project" value="UniProtKB-SubCell"/>
</dbReference>
<reference evidence="8 9" key="1">
    <citation type="journal article" date="2015" name="BMC Genomics">
        <title>Transcriptome analysis of thermophilic methylotrophic Bacillus methanolicus MGA3 using RNA-sequencing provides detailed insights into its previously uncharted transcriptional landscape.</title>
        <authorList>
            <person name="Irla M."/>
            <person name="Neshat A."/>
            <person name="Brautaset T."/>
            <person name="Ruckert C."/>
            <person name="Kalinowski J."/>
            <person name="Wendisch V.F."/>
        </authorList>
    </citation>
    <scope>NUCLEOTIDE SEQUENCE [LARGE SCALE GENOMIC DNA]</scope>
    <source>
        <strain evidence="9">MGA3 / ATCC 53907</strain>
    </source>
</reference>
<dbReference type="KEGG" id="bmet:BMMGA3_09690"/>
<dbReference type="Pfam" id="PF07681">
    <property type="entry name" value="DoxX"/>
    <property type="match status" value="1"/>
</dbReference>
<protein>
    <recommendedName>
        <fullName evidence="10">DoxX family protein</fullName>
    </recommendedName>
</protein>
<organism evidence="8 9">
    <name type="scientific">Bacillus methanolicus (strain MGA3 / ATCC 53907)</name>
    <dbReference type="NCBI Taxonomy" id="796606"/>
    <lineage>
        <taxon>Bacteria</taxon>
        <taxon>Bacillati</taxon>
        <taxon>Bacillota</taxon>
        <taxon>Bacilli</taxon>
        <taxon>Bacillales</taxon>
        <taxon>Bacillaceae</taxon>
        <taxon>Bacillus</taxon>
    </lineage>
</organism>
<dbReference type="AlphaFoldDB" id="I3E9B5"/>
<evidence type="ECO:0000256" key="5">
    <source>
        <dbReference type="ARBA" id="ARBA00022989"/>
    </source>
</evidence>
<dbReference type="EMBL" id="CP007739">
    <property type="protein sequence ID" value="AIE60336.1"/>
    <property type="molecule type" value="Genomic_DNA"/>
</dbReference>
<dbReference type="Proteomes" id="UP000027602">
    <property type="component" value="Chromosome"/>
</dbReference>
<keyword evidence="5 7" id="KW-1133">Transmembrane helix</keyword>
<keyword evidence="4 7" id="KW-0812">Transmembrane</keyword>
<evidence type="ECO:0000256" key="3">
    <source>
        <dbReference type="ARBA" id="ARBA00022475"/>
    </source>
</evidence>
<evidence type="ECO:0000313" key="8">
    <source>
        <dbReference type="EMBL" id="AIE60336.1"/>
    </source>
</evidence>
<accession>I3E9B5</accession>
<sequence>MNAGILIIRLVIGLSFMGHGAQKLFGWFGGHGLKGTGGFFESIGIKPGYQMALLAGLAEFIGGALFALGLFTPLAAVLIAGTMVVAIVKVHGSNGFWATQNGYEYNLVLLAVAVGVALIGAGSYSIDAIIFGS</sequence>
<keyword evidence="3" id="KW-1003">Cell membrane</keyword>
<dbReference type="InterPro" id="IPR032808">
    <property type="entry name" value="DoxX"/>
</dbReference>
<evidence type="ECO:0008006" key="10">
    <source>
        <dbReference type="Google" id="ProtNLM"/>
    </source>
</evidence>
<keyword evidence="9" id="KW-1185">Reference proteome</keyword>
<name>I3E9B5_BACMM</name>
<evidence type="ECO:0000256" key="6">
    <source>
        <dbReference type="ARBA" id="ARBA00023136"/>
    </source>
</evidence>
<dbReference type="InterPro" id="IPR051907">
    <property type="entry name" value="DoxX-like_oxidoreductase"/>
</dbReference>
<evidence type="ECO:0000256" key="1">
    <source>
        <dbReference type="ARBA" id="ARBA00004651"/>
    </source>
</evidence>
<dbReference type="PANTHER" id="PTHR33452:SF10">
    <property type="entry name" value="OXIDOREDUCTASE MHQP-RELATED"/>
    <property type="match status" value="1"/>
</dbReference>